<feature type="non-terminal residue" evidence="2">
    <location>
        <position position="22"/>
    </location>
</feature>
<dbReference type="AlphaFoldDB" id="A0A6J4THQ0"/>
<accession>A0A6J4THQ0</accession>
<organism evidence="2">
    <name type="scientific">uncultured Thermoleophilia bacterium</name>
    <dbReference type="NCBI Taxonomy" id="1497501"/>
    <lineage>
        <taxon>Bacteria</taxon>
        <taxon>Bacillati</taxon>
        <taxon>Actinomycetota</taxon>
        <taxon>Thermoleophilia</taxon>
        <taxon>environmental samples</taxon>
    </lineage>
</organism>
<name>A0A6J4THQ0_9ACTN</name>
<dbReference type="EMBL" id="CADCWC010000049">
    <property type="protein sequence ID" value="CAA9522298.1"/>
    <property type="molecule type" value="Genomic_DNA"/>
</dbReference>
<evidence type="ECO:0000313" key="2">
    <source>
        <dbReference type="EMBL" id="CAA9522298.1"/>
    </source>
</evidence>
<sequence length="22" mass="2454">PERRGLRRNVAARVAARSAHPL</sequence>
<feature type="compositionally biased region" description="Low complexity" evidence="1">
    <location>
        <begin position="8"/>
        <end position="22"/>
    </location>
</feature>
<protein>
    <submittedName>
        <fullName evidence="2">Uncharacterized protein</fullName>
    </submittedName>
</protein>
<feature type="non-terminal residue" evidence="2">
    <location>
        <position position="1"/>
    </location>
</feature>
<gene>
    <name evidence="2" type="ORF">AVDCRST_MAG79-272</name>
</gene>
<evidence type="ECO:0000256" key="1">
    <source>
        <dbReference type="SAM" id="MobiDB-lite"/>
    </source>
</evidence>
<reference evidence="2" key="1">
    <citation type="submission" date="2020-02" db="EMBL/GenBank/DDBJ databases">
        <authorList>
            <person name="Meier V. D."/>
        </authorList>
    </citation>
    <scope>NUCLEOTIDE SEQUENCE</scope>
    <source>
        <strain evidence="2">AVDCRST_MAG79</strain>
    </source>
</reference>
<feature type="region of interest" description="Disordered" evidence="1">
    <location>
        <begin position="1"/>
        <end position="22"/>
    </location>
</feature>
<proteinExistence type="predicted"/>